<organism evidence="2 3">
    <name type="scientific">Paraburkholderia phenazinium</name>
    <dbReference type="NCBI Taxonomy" id="60549"/>
    <lineage>
        <taxon>Bacteria</taxon>
        <taxon>Pseudomonadati</taxon>
        <taxon>Pseudomonadota</taxon>
        <taxon>Betaproteobacteria</taxon>
        <taxon>Burkholderiales</taxon>
        <taxon>Burkholderiaceae</taxon>
        <taxon>Paraburkholderia</taxon>
    </lineage>
</organism>
<feature type="signal peptide" evidence="1">
    <location>
        <begin position="1"/>
        <end position="23"/>
    </location>
</feature>
<dbReference type="Pfam" id="PF13663">
    <property type="entry name" value="DUF4148"/>
    <property type="match status" value="1"/>
</dbReference>
<keyword evidence="1" id="KW-0732">Signal</keyword>
<feature type="chain" id="PRO_5012568501" description="DUF4148 domain-containing protein" evidence="1">
    <location>
        <begin position="24"/>
        <end position="88"/>
    </location>
</feature>
<dbReference type="InterPro" id="IPR025421">
    <property type="entry name" value="DUF4148"/>
</dbReference>
<reference evidence="2 3" key="1">
    <citation type="submission" date="2016-11" db="EMBL/GenBank/DDBJ databases">
        <authorList>
            <person name="Jaros S."/>
            <person name="Januszkiewicz K."/>
            <person name="Wedrychowicz H."/>
        </authorList>
    </citation>
    <scope>NUCLEOTIDE SEQUENCE [LARGE SCALE GENOMIC DNA]</scope>
    <source>
        <strain evidence="2 3">GAS86</strain>
    </source>
</reference>
<evidence type="ECO:0000313" key="2">
    <source>
        <dbReference type="EMBL" id="SIO42889.1"/>
    </source>
</evidence>
<evidence type="ECO:0000256" key="1">
    <source>
        <dbReference type="SAM" id="SignalP"/>
    </source>
</evidence>
<dbReference type="Proteomes" id="UP000184693">
    <property type="component" value="Unassembled WGS sequence"/>
</dbReference>
<proteinExistence type="predicted"/>
<name>A0A1N6JFH3_9BURK</name>
<evidence type="ECO:0008006" key="4">
    <source>
        <dbReference type="Google" id="ProtNLM"/>
    </source>
</evidence>
<dbReference type="RefSeq" id="WP_074266430.1">
    <property type="nucleotide sequence ID" value="NZ_FSRM01000002.1"/>
</dbReference>
<dbReference type="EMBL" id="FSRM01000002">
    <property type="protein sequence ID" value="SIO42889.1"/>
    <property type="molecule type" value="Genomic_DNA"/>
</dbReference>
<accession>A0A1N6JFH3</accession>
<gene>
    <name evidence="2" type="ORF">SAMN05444168_4322</name>
</gene>
<sequence length="88" mass="9441">MKRTLATLLLTGTLSLLAAAAHASPAQVPSQGLTREQVKAQLYQAFLNGTTAADEKTSYPSPPEDRAEVAAQRVKEARVDPAYANFVR</sequence>
<dbReference type="AlphaFoldDB" id="A0A1N6JFH3"/>
<protein>
    <recommendedName>
        <fullName evidence="4">DUF4148 domain-containing protein</fullName>
    </recommendedName>
</protein>
<evidence type="ECO:0000313" key="3">
    <source>
        <dbReference type="Proteomes" id="UP000184693"/>
    </source>
</evidence>